<dbReference type="Proteomes" id="UP001597097">
    <property type="component" value="Unassembled WGS sequence"/>
</dbReference>
<evidence type="ECO:0000313" key="2">
    <source>
        <dbReference type="Proteomes" id="UP001597097"/>
    </source>
</evidence>
<protein>
    <recommendedName>
        <fullName evidence="3">IrrE N-terminal-like domain-containing protein</fullName>
    </recommendedName>
</protein>
<organism evidence="1 2">
    <name type="scientific">Nonomuraea guangzhouensis</name>
    <dbReference type="NCBI Taxonomy" id="1291555"/>
    <lineage>
        <taxon>Bacteria</taxon>
        <taxon>Bacillati</taxon>
        <taxon>Actinomycetota</taxon>
        <taxon>Actinomycetes</taxon>
        <taxon>Streptosporangiales</taxon>
        <taxon>Streptosporangiaceae</taxon>
        <taxon>Nonomuraea</taxon>
    </lineage>
</organism>
<dbReference type="EMBL" id="JBHUCM010000032">
    <property type="protein sequence ID" value="MFD1542546.1"/>
    <property type="molecule type" value="Genomic_DNA"/>
</dbReference>
<dbReference type="RefSeq" id="WP_219534277.1">
    <property type="nucleotide sequence ID" value="NZ_JAHKRM010000021.1"/>
</dbReference>
<keyword evidence="2" id="KW-1185">Reference proteome</keyword>
<proteinExistence type="predicted"/>
<comment type="caution">
    <text evidence="1">The sequence shown here is derived from an EMBL/GenBank/DDBJ whole genome shotgun (WGS) entry which is preliminary data.</text>
</comment>
<evidence type="ECO:0008006" key="3">
    <source>
        <dbReference type="Google" id="ProtNLM"/>
    </source>
</evidence>
<gene>
    <name evidence="1" type="ORF">ACFSJ0_36210</name>
</gene>
<name>A0ABW4GJX2_9ACTN</name>
<accession>A0ABW4GJX2</accession>
<reference evidence="2" key="1">
    <citation type="journal article" date="2019" name="Int. J. Syst. Evol. Microbiol.">
        <title>The Global Catalogue of Microorganisms (GCM) 10K type strain sequencing project: providing services to taxonomists for standard genome sequencing and annotation.</title>
        <authorList>
            <consortium name="The Broad Institute Genomics Platform"/>
            <consortium name="The Broad Institute Genome Sequencing Center for Infectious Disease"/>
            <person name="Wu L."/>
            <person name="Ma J."/>
        </authorList>
    </citation>
    <scope>NUCLEOTIDE SEQUENCE [LARGE SCALE GENOMIC DNA]</scope>
    <source>
        <strain evidence="2">CGMCC 1.15399</strain>
    </source>
</reference>
<sequence length="180" mass="20216">MKKEQRTPHEVLIEELEAEGVIPDPFDLELFIERLEGRRGRPIHMIPISARRGAPCGLYIQTGGADYLCYVRSSSPLHECHILLHELGHLVLGHQDSGWRSEELQRMLLPKLNTDMIRRVLFRTGYADPAEDAAEDFADLILAPRVLGSARYTVPAATPPPEIAEVVRNLEQAWGSGRGF</sequence>
<evidence type="ECO:0000313" key="1">
    <source>
        <dbReference type="EMBL" id="MFD1542546.1"/>
    </source>
</evidence>